<evidence type="ECO:0000256" key="7">
    <source>
        <dbReference type="ARBA" id="ARBA00022737"/>
    </source>
</evidence>
<evidence type="ECO:0000313" key="14">
    <source>
        <dbReference type="EMBL" id="KAK3016692.1"/>
    </source>
</evidence>
<evidence type="ECO:0000256" key="9">
    <source>
        <dbReference type="ARBA" id="ARBA00023295"/>
    </source>
</evidence>
<comment type="subcellular location">
    <subcellularLocation>
        <location evidence="1">Secreted</location>
        <location evidence="1">Cell wall</location>
    </subcellularLocation>
</comment>
<keyword evidence="9 12" id="KW-0326">Glycosidase</keyword>
<dbReference type="InterPro" id="IPR012334">
    <property type="entry name" value="Pectin_lyas_fold"/>
</dbReference>
<keyword evidence="8 12" id="KW-0378">Hydrolase</keyword>
<comment type="similarity">
    <text evidence="2 12">Belongs to the glycosyl hydrolase 28 family.</text>
</comment>
<evidence type="ECO:0000256" key="1">
    <source>
        <dbReference type="ARBA" id="ARBA00004191"/>
    </source>
</evidence>
<keyword evidence="6 13" id="KW-0732">Signal</keyword>
<evidence type="ECO:0000256" key="13">
    <source>
        <dbReference type="SAM" id="SignalP"/>
    </source>
</evidence>
<accession>A0AA88VWT5</accession>
<keyword evidence="4" id="KW-0134">Cell wall</keyword>
<evidence type="ECO:0000256" key="8">
    <source>
        <dbReference type="ARBA" id="ARBA00022801"/>
    </source>
</evidence>
<gene>
    <name evidence="14" type="ORF">RJ639_007097</name>
</gene>
<evidence type="ECO:0000256" key="3">
    <source>
        <dbReference type="ARBA" id="ARBA00012736"/>
    </source>
</evidence>
<reference evidence="14" key="1">
    <citation type="submission" date="2022-12" db="EMBL/GenBank/DDBJ databases">
        <title>Draft genome assemblies for two species of Escallonia (Escalloniales).</title>
        <authorList>
            <person name="Chanderbali A."/>
            <person name="Dervinis C."/>
            <person name="Anghel I."/>
            <person name="Soltis D."/>
            <person name="Soltis P."/>
            <person name="Zapata F."/>
        </authorList>
    </citation>
    <scope>NUCLEOTIDE SEQUENCE</scope>
    <source>
        <strain evidence="14">UCBG64.0493</strain>
        <tissue evidence="14">Leaf</tissue>
    </source>
</reference>
<keyword evidence="5" id="KW-0964">Secreted</keyword>
<dbReference type="InterPro" id="IPR000743">
    <property type="entry name" value="Glyco_hydro_28"/>
</dbReference>
<evidence type="ECO:0000256" key="5">
    <source>
        <dbReference type="ARBA" id="ARBA00022525"/>
    </source>
</evidence>
<keyword evidence="7" id="KW-0677">Repeat</keyword>
<dbReference type="Gene3D" id="2.160.20.10">
    <property type="entry name" value="Single-stranded right-handed beta-helix, Pectin lyase-like"/>
    <property type="match status" value="3"/>
</dbReference>
<dbReference type="SMART" id="SM00710">
    <property type="entry name" value="PbH1"/>
    <property type="match status" value="13"/>
</dbReference>
<dbReference type="GO" id="GO:0071555">
    <property type="term" value="P:cell wall organization"/>
    <property type="evidence" value="ECO:0007669"/>
    <property type="project" value="UniProtKB-KW"/>
</dbReference>
<evidence type="ECO:0000256" key="10">
    <source>
        <dbReference type="ARBA" id="ARBA00023316"/>
    </source>
</evidence>
<dbReference type="PANTHER" id="PTHR31375">
    <property type="match status" value="1"/>
</dbReference>
<dbReference type="FunFam" id="2.160.20.10:FF:000032">
    <property type="entry name" value="Pectin lyase-like superfamily protein"/>
    <property type="match status" value="1"/>
</dbReference>
<organism evidence="14 15">
    <name type="scientific">Escallonia herrerae</name>
    <dbReference type="NCBI Taxonomy" id="1293975"/>
    <lineage>
        <taxon>Eukaryota</taxon>
        <taxon>Viridiplantae</taxon>
        <taxon>Streptophyta</taxon>
        <taxon>Embryophyta</taxon>
        <taxon>Tracheophyta</taxon>
        <taxon>Spermatophyta</taxon>
        <taxon>Magnoliopsida</taxon>
        <taxon>eudicotyledons</taxon>
        <taxon>Gunneridae</taxon>
        <taxon>Pentapetalae</taxon>
        <taxon>asterids</taxon>
        <taxon>campanulids</taxon>
        <taxon>Escalloniales</taxon>
        <taxon>Escalloniaceae</taxon>
        <taxon>Escallonia</taxon>
    </lineage>
</organism>
<dbReference type="FunFam" id="2.160.20.10:FF:000056">
    <property type="entry name" value="Pectin lyase-like superfamily protein"/>
    <property type="match status" value="1"/>
</dbReference>
<sequence length="1249" mass="134168">METFLHDPATDLCTIFLVICCVSTLACSTPVYSHGSDSSGNIFDVMKYGATGDGETDDSQEFLKAWEEVCGATASSPILIIPAKRTFLLSPVSSRGPCKSPSINVQISGDIVAPSKSAWTDKDQTKWIHFTNVKGLEVSGNGSIDGQGSSWWKSCENSLDFIPCYFDGVRISHNFYIATNTFGQRLWHSLNVTKTQWIETSKQPKKPPLSRWVTGLHMVAPETSPNTDGIDISNSKHVTIQDSQIATGDDCIAINGGSSYINITRVTCGPGRGISVGSLGINGETSEVEEVHVRNCTFKGTQNGARIKTWQGGSGYARKISFVDIILFAAKNPILIDQFYCDHKHCENKTSAVKISEVSYARFQGTSSCSEAIKLQCSKSIGCTGIVLNNNTIESANPQENTCSICINAHGTFTATFPTDHLTIFLVLCMVVVVSSALGATKDLVSSASYAFSVISYGAIGDGTTNDSQAFMKAWKAACEAQSLASTVLIPAKTFLLKPVTFSGPCTPSRVYVQPHYTLKIQDEMLKRFSSSCTRPSKYSAGDINGVELKTMNRVSGNIIAPNKKSEWDGSHINSWLSFSDINNLIINGRGQIDGQGSIWWQQPCIQNVASALTFNRCNGLRLNGLTHINSPRSHITITHCNGAVISNLCIVAPETSPNTDGIDISGSTSVQVRNSYIGTGDDCIAISGGSSDINISRVTCGPGHGISIGALGHGGYDTVEDIHVKNCTFKETLNGVRLKTWQGGSGYARKVSFEKIKFAAVNNPIIIDQFYCPSHVNCQNQTSAVKLSDISFSGIMGTSATDEVINLSCSQTVGCTNIAVDHVYITSTTQGRRTYASCFNAHGKFSHSSPADHFTFFLVLCMVFRLATSVTNNNLVSSSSFNAMDFGAVGDGTSDDSQAFLKAWKAACKAQSNASSLVIPRNRTFLLKPATFSGPCTPSRIYFLLSGNLVAPNRKSAWAGFHINSWLTFANVNGLTIYGRGQVDGQGSAWWPQPCLHNATNAMIFNRCNGLRLSGSTHINSPRSHIILTKCHGVIISNLHIIAPETSPNTDGIDISGSTNVQVRNSYIGTGDDCVAISGGSSNVNITGVTCGPGHGISIGALGHGGYDTVEDILVRNCTLKGTMTGVRIKSWQGGEGYARKISFEKIKFVAVNNPIIIDQYYCPSRVNCQNKTSAIKLSDISYRGILGTSTTDEVINLSCSESVGCTNIVLDHVYITSTIPGKKAYTNCINAYGRSTHTKPTVKCLLA</sequence>
<evidence type="ECO:0000313" key="15">
    <source>
        <dbReference type="Proteomes" id="UP001188597"/>
    </source>
</evidence>
<dbReference type="SUPFAM" id="SSF51126">
    <property type="entry name" value="Pectin lyase-like"/>
    <property type="match status" value="3"/>
</dbReference>
<evidence type="ECO:0000256" key="12">
    <source>
        <dbReference type="RuleBase" id="RU361169"/>
    </source>
</evidence>
<dbReference type="Pfam" id="PF00295">
    <property type="entry name" value="Glyco_hydro_28"/>
    <property type="match status" value="3"/>
</dbReference>
<dbReference type="AlphaFoldDB" id="A0AA88VWT5"/>
<name>A0AA88VWT5_9ASTE</name>
<dbReference type="InterPro" id="IPR011050">
    <property type="entry name" value="Pectin_lyase_fold/virulence"/>
</dbReference>
<comment type="caution">
    <text evidence="14">The sequence shown here is derived from an EMBL/GenBank/DDBJ whole genome shotgun (WGS) entry which is preliminary data.</text>
</comment>
<protein>
    <recommendedName>
        <fullName evidence="3">endo-polygalacturonase</fullName>
        <ecNumber evidence="3">3.2.1.15</ecNumber>
    </recommendedName>
</protein>
<feature type="chain" id="PRO_5041667273" description="endo-polygalacturonase" evidence="13">
    <location>
        <begin position="29"/>
        <end position="1249"/>
    </location>
</feature>
<keyword evidence="10" id="KW-0961">Cell wall biogenesis/degradation</keyword>
<evidence type="ECO:0000256" key="2">
    <source>
        <dbReference type="ARBA" id="ARBA00008834"/>
    </source>
</evidence>
<comment type="catalytic activity">
    <reaction evidence="11">
        <text>(1,4-alpha-D-galacturonosyl)n+m + H2O = (1,4-alpha-D-galacturonosyl)n + (1,4-alpha-D-galacturonosyl)m.</text>
        <dbReference type="EC" id="3.2.1.15"/>
    </reaction>
</comment>
<evidence type="ECO:0000256" key="6">
    <source>
        <dbReference type="ARBA" id="ARBA00022729"/>
    </source>
</evidence>
<dbReference type="EMBL" id="JAVXUP010001052">
    <property type="protein sequence ID" value="KAK3016692.1"/>
    <property type="molecule type" value="Genomic_DNA"/>
</dbReference>
<dbReference type="EC" id="3.2.1.15" evidence="3"/>
<dbReference type="GO" id="GO:0004650">
    <property type="term" value="F:polygalacturonase activity"/>
    <property type="evidence" value="ECO:0007669"/>
    <property type="project" value="UniProtKB-EC"/>
</dbReference>
<dbReference type="InterPro" id="IPR006626">
    <property type="entry name" value="PbH1"/>
</dbReference>
<evidence type="ECO:0000256" key="4">
    <source>
        <dbReference type="ARBA" id="ARBA00022512"/>
    </source>
</evidence>
<keyword evidence="15" id="KW-1185">Reference proteome</keyword>
<dbReference type="Proteomes" id="UP001188597">
    <property type="component" value="Unassembled WGS sequence"/>
</dbReference>
<proteinExistence type="inferred from homology"/>
<evidence type="ECO:0000256" key="11">
    <source>
        <dbReference type="ARBA" id="ARBA00034074"/>
    </source>
</evidence>
<dbReference type="GO" id="GO:0005975">
    <property type="term" value="P:carbohydrate metabolic process"/>
    <property type="evidence" value="ECO:0007669"/>
    <property type="project" value="InterPro"/>
</dbReference>
<feature type="signal peptide" evidence="13">
    <location>
        <begin position="1"/>
        <end position="28"/>
    </location>
</feature>